<keyword evidence="4" id="KW-1185">Reference proteome</keyword>
<dbReference type="InterPro" id="IPR015590">
    <property type="entry name" value="Aldehyde_DH_dom"/>
</dbReference>
<dbReference type="InterPro" id="IPR016162">
    <property type="entry name" value="Ald_DH_N"/>
</dbReference>
<organism evidence="3 4">
    <name type="scientific">Streptomyces hazeniae</name>
    <dbReference type="NCBI Taxonomy" id="3075538"/>
    <lineage>
        <taxon>Bacteria</taxon>
        <taxon>Bacillati</taxon>
        <taxon>Actinomycetota</taxon>
        <taxon>Actinomycetes</taxon>
        <taxon>Kitasatosporales</taxon>
        <taxon>Streptomycetaceae</taxon>
        <taxon>Streptomyces</taxon>
    </lineage>
</organism>
<dbReference type="InterPro" id="IPR016160">
    <property type="entry name" value="Ald_DH_CS_CYS"/>
</dbReference>
<keyword evidence="1" id="KW-0560">Oxidoreductase</keyword>
<name>A0ABU2NVA1_9ACTN</name>
<gene>
    <name evidence="3" type="ORF">RM572_19325</name>
</gene>
<feature type="domain" description="Aldehyde dehydrogenase" evidence="2">
    <location>
        <begin position="32"/>
        <end position="477"/>
    </location>
</feature>
<evidence type="ECO:0000256" key="1">
    <source>
        <dbReference type="ARBA" id="ARBA00023002"/>
    </source>
</evidence>
<dbReference type="InterPro" id="IPR016163">
    <property type="entry name" value="Ald_DH_C"/>
</dbReference>
<dbReference type="PROSITE" id="PS00070">
    <property type="entry name" value="ALDEHYDE_DEHYDR_CYS"/>
    <property type="match status" value="1"/>
</dbReference>
<dbReference type="Gene3D" id="3.40.605.10">
    <property type="entry name" value="Aldehyde Dehydrogenase, Chain A, domain 1"/>
    <property type="match status" value="1"/>
</dbReference>
<dbReference type="SUPFAM" id="SSF53720">
    <property type="entry name" value="ALDH-like"/>
    <property type="match status" value="1"/>
</dbReference>
<evidence type="ECO:0000313" key="3">
    <source>
        <dbReference type="EMBL" id="MDT0380909.1"/>
    </source>
</evidence>
<dbReference type="PANTHER" id="PTHR11699">
    <property type="entry name" value="ALDEHYDE DEHYDROGENASE-RELATED"/>
    <property type="match status" value="1"/>
</dbReference>
<dbReference type="InterPro" id="IPR016161">
    <property type="entry name" value="Ald_DH/histidinol_DH"/>
</dbReference>
<sequence length="478" mass="51158">MMSAFEYAPAPQSASVVDVAPSYGLFIDGEFRESADGKVFKTVSPSTEEVLSEVAQAGSEDVQAAVKAARRAFEKWSALPGAERAKYLFRIARIVQERSRELAVLETLDNGKPIRETRDADLPLVAAHFFYYAGWADKLGHAGYGPDPKPLGVAAQVIPWNFPLLMLAWKIAPALATGNTVVLKPAETTPLSALFFADICRQAGLPRGVVNIITGDGPVGAELVAHEDVNKVAFTGSTAVGKEIARTVAGTRKKLTLELGGKGANIVFDDAPIDQTVEGVVNGIFFNQGQVCCAGSRLLVQESVADELLESLKRRLGTLRVGDPLDKNTDIGAINSAEQLARITALAEAGEAEGADRWSPACELPSSGYWFAPTLFTGVSQAHRIAREEIFGPVLSVLTFRTPDEAVAKANNTPYGLSAGIWTEKGSRILKMASKLRAGVVWSNTFNKFDPTSPFGGYKESGFGREGGRHGLEAYLDV</sequence>
<comment type="caution">
    <text evidence="3">The sequence shown here is derived from an EMBL/GenBank/DDBJ whole genome shotgun (WGS) entry which is preliminary data.</text>
</comment>
<accession>A0ABU2NVA1</accession>
<dbReference type="Proteomes" id="UP001183414">
    <property type="component" value="Unassembled WGS sequence"/>
</dbReference>
<proteinExistence type="predicted"/>
<dbReference type="CDD" id="cd07111">
    <property type="entry name" value="ALDH_F16"/>
    <property type="match status" value="1"/>
</dbReference>
<reference evidence="4" key="1">
    <citation type="submission" date="2023-07" db="EMBL/GenBank/DDBJ databases">
        <title>30 novel species of actinomycetes from the DSMZ collection.</title>
        <authorList>
            <person name="Nouioui I."/>
        </authorList>
    </citation>
    <scope>NUCLEOTIDE SEQUENCE [LARGE SCALE GENOMIC DNA]</scope>
    <source>
        <strain evidence="4">DSM 42041</strain>
    </source>
</reference>
<evidence type="ECO:0000313" key="4">
    <source>
        <dbReference type="Proteomes" id="UP001183414"/>
    </source>
</evidence>
<dbReference type="RefSeq" id="WP_311674695.1">
    <property type="nucleotide sequence ID" value="NZ_JAVREQ010000018.1"/>
</dbReference>
<dbReference type="Gene3D" id="3.40.309.10">
    <property type="entry name" value="Aldehyde Dehydrogenase, Chain A, domain 2"/>
    <property type="match status" value="1"/>
</dbReference>
<dbReference type="Pfam" id="PF00171">
    <property type="entry name" value="Aldedh"/>
    <property type="match status" value="1"/>
</dbReference>
<dbReference type="EMBL" id="JAVREQ010000018">
    <property type="protein sequence ID" value="MDT0380909.1"/>
    <property type="molecule type" value="Genomic_DNA"/>
</dbReference>
<protein>
    <submittedName>
        <fullName evidence="3">Aldehyde dehydrogenase family protein</fullName>
    </submittedName>
</protein>
<evidence type="ECO:0000259" key="2">
    <source>
        <dbReference type="Pfam" id="PF00171"/>
    </source>
</evidence>